<feature type="transmembrane region" description="Helical" evidence="1">
    <location>
        <begin position="146"/>
        <end position="169"/>
    </location>
</feature>
<dbReference type="PANTHER" id="PTHR37814">
    <property type="entry name" value="CONSERVED MEMBRANE PROTEIN"/>
    <property type="match status" value="1"/>
</dbReference>
<dbReference type="AlphaFoldDB" id="A0A4V3CR17"/>
<feature type="transmembrane region" description="Helical" evidence="1">
    <location>
        <begin position="330"/>
        <end position="348"/>
    </location>
</feature>
<gene>
    <name evidence="2" type="ORF">EV211_12430</name>
</gene>
<proteinExistence type="predicted"/>
<sequence>MKEKVSIGNILKFSGAFVACAIGSGFATGQEIMQFFSAYGVMGIAGTAITTVIFAWVGGMFMKHGYEQQLREPGDIIPYYFGQRFGKLFQIILQVFLYGVFVIMIAGAGATLSEYFGLNPMVGRVGMALLAFFTVILGLTKVTDILGTLGTVIIIFAVGIGIYSLVANASNLSASLALIPTLEMTKTQGGWLVSGILYPAFNAVVVVILASSIGKSANSAREARLGGTIGGVLFGLAVMIMNLGIVANIGGLYTKAVPTLVIAQEFSPVFGVIFSVIICCGIYTTTVPMLWGVVRQFANDGTKKFVAMAFGLTVIGLILGMTDFKVLVNSIYPLSGYLGVIMFGFVMYRQYQRKHPVEIVEEQIYEDNKVLPLRKIS</sequence>
<comment type="caution">
    <text evidence="2">The sequence shown here is derived from an EMBL/GenBank/DDBJ whole genome shotgun (WGS) entry which is preliminary data.</text>
</comment>
<organism evidence="2 3">
    <name type="scientific">Aminicella lysinilytica</name>
    <dbReference type="NCBI Taxonomy" id="433323"/>
    <lineage>
        <taxon>Bacteria</taxon>
        <taxon>Bacillati</taxon>
        <taxon>Bacillota</taxon>
        <taxon>Clostridia</taxon>
        <taxon>Peptostreptococcales</taxon>
        <taxon>Anaerovoracaceae</taxon>
        <taxon>Aminicella</taxon>
    </lineage>
</organism>
<keyword evidence="1" id="KW-0812">Transmembrane</keyword>
<accession>A0A4V3CR17</accession>
<keyword evidence="1" id="KW-1133">Transmembrane helix</keyword>
<feature type="transmembrane region" description="Helical" evidence="1">
    <location>
        <begin position="39"/>
        <end position="61"/>
    </location>
</feature>
<evidence type="ECO:0000313" key="2">
    <source>
        <dbReference type="EMBL" id="TDP53012.1"/>
    </source>
</evidence>
<name>A0A4V3CR17_9FIRM</name>
<dbReference type="InterPro" id="IPR038728">
    <property type="entry name" value="YkvI-like"/>
</dbReference>
<dbReference type="EMBL" id="SNXO01000024">
    <property type="protein sequence ID" value="TDP53012.1"/>
    <property type="molecule type" value="Genomic_DNA"/>
</dbReference>
<feature type="transmembrane region" description="Helical" evidence="1">
    <location>
        <begin position="88"/>
        <end position="109"/>
    </location>
</feature>
<feature type="transmembrane region" description="Helical" evidence="1">
    <location>
        <begin position="121"/>
        <end position="139"/>
    </location>
</feature>
<dbReference type="PANTHER" id="PTHR37814:SF1">
    <property type="entry name" value="MEMBRANE PROTEIN"/>
    <property type="match status" value="1"/>
</dbReference>
<evidence type="ECO:0000313" key="3">
    <source>
        <dbReference type="Proteomes" id="UP000295500"/>
    </source>
</evidence>
<reference evidence="2 3" key="1">
    <citation type="submission" date="2019-03" db="EMBL/GenBank/DDBJ databases">
        <title>Genomic Encyclopedia of Type Strains, Phase IV (KMG-IV): sequencing the most valuable type-strain genomes for metagenomic binning, comparative biology and taxonomic classification.</title>
        <authorList>
            <person name="Goeker M."/>
        </authorList>
    </citation>
    <scope>NUCLEOTIDE SEQUENCE [LARGE SCALE GENOMIC DNA]</scope>
    <source>
        <strain evidence="2 3">DSM 28287</strain>
    </source>
</reference>
<dbReference type="Proteomes" id="UP000295500">
    <property type="component" value="Unassembled WGS sequence"/>
</dbReference>
<evidence type="ECO:0000256" key="1">
    <source>
        <dbReference type="SAM" id="Phobius"/>
    </source>
</evidence>
<dbReference type="RefSeq" id="WP_133528754.1">
    <property type="nucleotide sequence ID" value="NZ_SNXO01000024.1"/>
</dbReference>
<feature type="transmembrane region" description="Helical" evidence="1">
    <location>
        <begin position="189"/>
        <end position="213"/>
    </location>
</feature>
<keyword evidence="3" id="KW-1185">Reference proteome</keyword>
<feature type="transmembrane region" description="Helical" evidence="1">
    <location>
        <begin position="269"/>
        <end position="293"/>
    </location>
</feature>
<keyword evidence="1" id="KW-0472">Membrane</keyword>
<feature type="transmembrane region" description="Helical" evidence="1">
    <location>
        <begin position="305"/>
        <end position="324"/>
    </location>
</feature>
<feature type="transmembrane region" description="Helical" evidence="1">
    <location>
        <begin position="225"/>
        <end position="249"/>
    </location>
</feature>
<protein>
    <submittedName>
        <fullName evidence="2">Putative membrane protein YkvI</fullName>
    </submittedName>
</protein>
<dbReference type="OrthoDB" id="4424890at2"/>